<evidence type="ECO:0000256" key="4">
    <source>
        <dbReference type="ARBA" id="ARBA00023125"/>
    </source>
</evidence>
<evidence type="ECO:0000256" key="3">
    <source>
        <dbReference type="ARBA" id="ARBA00023082"/>
    </source>
</evidence>
<dbReference type="OrthoDB" id="665482at2"/>
<dbReference type="AlphaFoldDB" id="A0A327WDK5"/>
<dbReference type="InterPro" id="IPR036388">
    <property type="entry name" value="WH-like_DNA-bd_sf"/>
</dbReference>
<proteinExistence type="inferred from homology"/>
<dbReference type="SUPFAM" id="SSF88659">
    <property type="entry name" value="Sigma3 and sigma4 domains of RNA polymerase sigma factors"/>
    <property type="match status" value="1"/>
</dbReference>
<evidence type="ECO:0000256" key="2">
    <source>
        <dbReference type="ARBA" id="ARBA00023015"/>
    </source>
</evidence>
<organism evidence="6 7">
    <name type="scientific">Chitinophaga dinghuensis</name>
    <dbReference type="NCBI Taxonomy" id="1539050"/>
    <lineage>
        <taxon>Bacteria</taxon>
        <taxon>Pseudomonadati</taxon>
        <taxon>Bacteroidota</taxon>
        <taxon>Chitinophagia</taxon>
        <taxon>Chitinophagales</taxon>
        <taxon>Chitinophagaceae</taxon>
        <taxon>Chitinophaga</taxon>
    </lineage>
</organism>
<sequence length="202" mass="23327">MIPSSAYNGREDEILAGLQMGGPRRRAFEDLLYSSYQYLIREGERKYQLSGEDSASAYSDAIISVIDNITNSKFEGRSSLKTYTTQIFFNKCVDLKRKSTTTKEKVHHQTYDLDPLILMLPDNARNVVQQLIDNSNRSLLQRKLRELGEKCRELLLLFEDGYADREIAAMLSYNSADVVKVSRRRCLEKLKEKMKSFKIGYE</sequence>
<gene>
    <name evidence="6" type="ORF">CLV59_101412</name>
</gene>
<evidence type="ECO:0000256" key="5">
    <source>
        <dbReference type="ARBA" id="ARBA00023163"/>
    </source>
</evidence>
<dbReference type="InterPro" id="IPR013325">
    <property type="entry name" value="RNA_pol_sigma_r2"/>
</dbReference>
<comment type="similarity">
    <text evidence="1">Belongs to the sigma-70 factor family. ECF subfamily.</text>
</comment>
<dbReference type="NCBIfam" id="TIGR02937">
    <property type="entry name" value="sigma70-ECF"/>
    <property type="match status" value="1"/>
</dbReference>
<reference evidence="6 7" key="1">
    <citation type="submission" date="2018-06" db="EMBL/GenBank/DDBJ databases">
        <title>Genomic Encyclopedia of Archaeal and Bacterial Type Strains, Phase II (KMG-II): from individual species to whole genera.</title>
        <authorList>
            <person name="Goeker M."/>
        </authorList>
    </citation>
    <scope>NUCLEOTIDE SEQUENCE [LARGE SCALE GENOMIC DNA]</scope>
    <source>
        <strain evidence="6 7">DSM 29821</strain>
    </source>
</reference>
<dbReference type="RefSeq" id="WP_111590327.1">
    <property type="nucleotide sequence ID" value="NZ_QLMA01000001.1"/>
</dbReference>
<dbReference type="SUPFAM" id="SSF88946">
    <property type="entry name" value="Sigma2 domain of RNA polymerase sigma factors"/>
    <property type="match status" value="1"/>
</dbReference>
<keyword evidence="3" id="KW-0731">Sigma factor</keyword>
<dbReference type="InterPro" id="IPR013324">
    <property type="entry name" value="RNA_pol_sigma_r3/r4-like"/>
</dbReference>
<dbReference type="Gene3D" id="1.10.10.10">
    <property type="entry name" value="Winged helix-like DNA-binding domain superfamily/Winged helix DNA-binding domain"/>
    <property type="match status" value="1"/>
</dbReference>
<dbReference type="Proteomes" id="UP000249819">
    <property type="component" value="Unassembled WGS sequence"/>
</dbReference>
<keyword evidence="7" id="KW-1185">Reference proteome</keyword>
<dbReference type="InterPro" id="IPR039425">
    <property type="entry name" value="RNA_pol_sigma-70-like"/>
</dbReference>
<name>A0A327WDK5_9BACT</name>
<dbReference type="PANTHER" id="PTHR43133">
    <property type="entry name" value="RNA POLYMERASE ECF-TYPE SIGMA FACTO"/>
    <property type="match status" value="1"/>
</dbReference>
<protein>
    <submittedName>
        <fullName evidence="6">RNA polymerase sigma-70 factor (ECF subfamily)</fullName>
    </submittedName>
</protein>
<dbReference type="InterPro" id="IPR014284">
    <property type="entry name" value="RNA_pol_sigma-70_dom"/>
</dbReference>
<keyword evidence="2" id="KW-0805">Transcription regulation</keyword>
<evidence type="ECO:0000313" key="7">
    <source>
        <dbReference type="Proteomes" id="UP000249819"/>
    </source>
</evidence>
<comment type="caution">
    <text evidence="6">The sequence shown here is derived from an EMBL/GenBank/DDBJ whole genome shotgun (WGS) entry which is preliminary data.</text>
</comment>
<evidence type="ECO:0000256" key="1">
    <source>
        <dbReference type="ARBA" id="ARBA00010641"/>
    </source>
</evidence>
<dbReference type="PANTHER" id="PTHR43133:SF8">
    <property type="entry name" value="RNA POLYMERASE SIGMA FACTOR HI_1459-RELATED"/>
    <property type="match status" value="1"/>
</dbReference>
<dbReference type="EMBL" id="QLMA01000001">
    <property type="protein sequence ID" value="RAJ87651.1"/>
    <property type="molecule type" value="Genomic_DNA"/>
</dbReference>
<accession>A0A327WDK5</accession>
<keyword evidence="5" id="KW-0804">Transcription</keyword>
<dbReference type="Gene3D" id="1.10.1740.10">
    <property type="match status" value="1"/>
</dbReference>
<evidence type="ECO:0000313" key="6">
    <source>
        <dbReference type="EMBL" id="RAJ87651.1"/>
    </source>
</evidence>
<keyword evidence="4" id="KW-0238">DNA-binding</keyword>
<dbReference type="GO" id="GO:0016987">
    <property type="term" value="F:sigma factor activity"/>
    <property type="evidence" value="ECO:0007669"/>
    <property type="project" value="UniProtKB-KW"/>
</dbReference>
<dbReference type="GO" id="GO:0006352">
    <property type="term" value="P:DNA-templated transcription initiation"/>
    <property type="evidence" value="ECO:0007669"/>
    <property type="project" value="InterPro"/>
</dbReference>
<dbReference type="GO" id="GO:0003677">
    <property type="term" value="F:DNA binding"/>
    <property type="evidence" value="ECO:0007669"/>
    <property type="project" value="UniProtKB-KW"/>
</dbReference>